<dbReference type="GO" id="GO:1990904">
    <property type="term" value="C:ribonucleoprotein complex"/>
    <property type="evidence" value="ECO:0007669"/>
    <property type="project" value="UniProtKB-KW"/>
</dbReference>
<accession>A0A4R6Y6I6</accession>
<evidence type="ECO:0000256" key="5">
    <source>
        <dbReference type="ARBA" id="ARBA00022980"/>
    </source>
</evidence>
<evidence type="ECO:0000256" key="7">
    <source>
        <dbReference type="ARBA" id="ARBA00035245"/>
    </source>
</evidence>
<dbReference type="HAMAP" id="MF_01333_B">
    <property type="entry name" value="Ribosomal_uL5_B"/>
    <property type="match status" value="1"/>
</dbReference>
<sequence length="187" mass="21129">MSWRKGNIMSRLQNIYKEKIVAELTEKFGYKSVMEVPRITKITLNMGVGEAVADKKVIEHAVSDMTKIAGQKPVVTKARKAIAGFKIREDYPIGCMVTLRGVQMYEFLDRLVTVAFPRVRDFRGVNGKSFDGRGNYNIGVKEQIIFPEIEYDKIDALRGLNISVTTTAKTDEEAKALLAAFKFPFRN</sequence>
<comment type="function">
    <text evidence="8">This is 1 of the proteins that bind and probably mediate the attachment of the 5S RNA into the large ribosomal subunit, where it forms part of the central protuberance. In the 70S ribosome it contacts protein S13 of the 30S subunit (bridge B1b), connecting the 2 subunits; this bridge is implicated in subunit movement. Contacts the P site tRNA; the 5S rRNA and some of its associated proteins might help stabilize positioning of ribosome-bound tRNAs.</text>
</comment>
<feature type="domain" description="Large ribosomal subunit protein uL5 C-terminal" evidence="11">
    <location>
        <begin position="92"/>
        <end position="185"/>
    </location>
</feature>
<evidence type="ECO:0000259" key="11">
    <source>
        <dbReference type="Pfam" id="PF00673"/>
    </source>
</evidence>
<keyword evidence="5 8" id="KW-0689">Ribosomal protein</keyword>
<keyword evidence="4 8" id="KW-0694">RNA-binding</keyword>
<keyword evidence="2 8" id="KW-0820">tRNA-binding</keyword>
<dbReference type="AlphaFoldDB" id="A0A4R6Y6I6"/>
<feature type="domain" description="Large ribosomal subunit protein uL5 N-terminal" evidence="10">
    <location>
        <begin position="32"/>
        <end position="88"/>
    </location>
</feature>
<reference evidence="12 13" key="1">
    <citation type="submission" date="2019-03" db="EMBL/GenBank/DDBJ databases">
        <title>Genomic Encyclopedia of Type Strains, Phase IV (KMG-IV): sequencing the most valuable type-strain genomes for metagenomic binning, comparative biology and taxonomic classification.</title>
        <authorList>
            <person name="Goeker M."/>
        </authorList>
    </citation>
    <scope>NUCLEOTIDE SEQUENCE [LARGE SCALE GENOMIC DNA]</scope>
    <source>
        <strain evidence="12 13">DSM 102852</strain>
    </source>
</reference>
<comment type="subunit">
    <text evidence="8">Part of the 50S ribosomal subunit; part of the 5S rRNA/L5/L18/L25 subcomplex. Contacts the 5S rRNA and the P site tRNA. Forms a bridge to the 30S subunit in the 70S ribosome.</text>
</comment>
<dbReference type="Gene3D" id="3.30.1440.10">
    <property type="match status" value="1"/>
</dbReference>
<dbReference type="Pfam" id="PF00673">
    <property type="entry name" value="Ribosomal_L5_C"/>
    <property type="match status" value="1"/>
</dbReference>
<dbReference type="InterPro" id="IPR002132">
    <property type="entry name" value="Ribosomal_uL5"/>
</dbReference>
<dbReference type="GO" id="GO:0003735">
    <property type="term" value="F:structural constituent of ribosome"/>
    <property type="evidence" value="ECO:0007669"/>
    <property type="project" value="InterPro"/>
</dbReference>
<dbReference type="Proteomes" id="UP000294480">
    <property type="component" value="Unassembled WGS sequence"/>
</dbReference>
<evidence type="ECO:0000256" key="4">
    <source>
        <dbReference type="ARBA" id="ARBA00022884"/>
    </source>
</evidence>
<evidence type="ECO:0000256" key="2">
    <source>
        <dbReference type="ARBA" id="ARBA00022555"/>
    </source>
</evidence>
<evidence type="ECO:0000256" key="1">
    <source>
        <dbReference type="ARBA" id="ARBA00008553"/>
    </source>
</evidence>
<proteinExistence type="inferred from homology"/>
<name>A0A4R6Y6I6_9BURK</name>
<dbReference type="InterPro" id="IPR020930">
    <property type="entry name" value="Ribosomal_uL5_bac-type"/>
</dbReference>
<dbReference type="GO" id="GO:0019843">
    <property type="term" value="F:rRNA binding"/>
    <property type="evidence" value="ECO:0007669"/>
    <property type="project" value="UniProtKB-UniRule"/>
</dbReference>
<dbReference type="PROSITE" id="PS00358">
    <property type="entry name" value="RIBOSOMAL_L5"/>
    <property type="match status" value="1"/>
</dbReference>
<dbReference type="SUPFAM" id="SSF55282">
    <property type="entry name" value="RL5-like"/>
    <property type="match status" value="1"/>
</dbReference>
<evidence type="ECO:0000313" key="13">
    <source>
        <dbReference type="Proteomes" id="UP000294480"/>
    </source>
</evidence>
<evidence type="ECO:0000256" key="6">
    <source>
        <dbReference type="ARBA" id="ARBA00023274"/>
    </source>
</evidence>
<dbReference type="PANTHER" id="PTHR11994">
    <property type="entry name" value="60S RIBOSOMAL PROTEIN L11-RELATED"/>
    <property type="match status" value="1"/>
</dbReference>
<dbReference type="GO" id="GO:0006412">
    <property type="term" value="P:translation"/>
    <property type="evidence" value="ECO:0007669"/>
    <property type="project" value="UniProtKB-UniRule"/>
</dbReference>
<dbReference type="FunFam" id="3.30.1440.10:FF:000001">
    <property type="entry name" value="50S ribosomal protein L5"/>
    <property type="match status" value="1"/>
</dbReference>
<evidence type="ECO:0000256" key="3">
    <source>
        <dbReference type="ARBA" id="ARBA00022730"/>
    </source>
</evidence>
<dbReference type="GO" id="GO:0000049">
    <property type="term" value="F:tRNA binding"/>
    <property type="evidence" value="ECO:0007669"/>
    <property type="project" value="UniProtKB-UniRule"/>
</dbReference>
<comment type="similarity">
    <text evidence="1 8 9">Belongs to the universal ribosomal protein uL5 family.</text>
</comment>
<gene>
    <name evidence="8" type="primary">rplE</name>
    <name evidence="12" type="ORF">DFR44_11938</name>
</gene>
<evidence type="ECO:0000256" key="9">
    <source>
        <dbReference type="RuleBase" id="RU003930"/>
    </source>
</evidence>
<comment type="caution">
    <text evidence="12">The sequence shown here is derived from an EMBL/GenBank/DDBJ whole genome shotgun (WGS) entry which is preliminary data.</text>
</comment>
<evidence type="ECO:0000313" key="12">
    <source>
        <dbReference type="EMBL" id="TDR30611.1"/>
    </source>
</evidence>
<dbReference type="PIRSF" id="PIRSF002161">
    <property type="entry name" value="Ribosomal_L5"/>
    <property type="match status" value="1"/>
</dbReference>
<dbReference type="InterPro" id="IPR031309">
    <property type="entry name" value="Ribosomal_uL5_C"/>
</dbReference>
<dbReference type="InterPro" id="IPR031310">
    <property type="entry name" value="Ribosomal_uL5_N"/>
</dbReference>
<dbReference type="NCBIfam" id="NF000585">
    <property type="entry name" value="PRK00010.1"/>
    <property type="match status" value="1"/>
</dbReference>
<dbReference type="InterPro" id="IPR022803">
    <property type="entry name" value="Ribosomal_uL5_dom_sf"/>
</dbReference>
<dbReference type="Pfam" id="PF00281">
    <property type="entry name" value="Ribosomal_L5"/>
    <property type="match status" value="1"/>
</dbReference>
<keyword evidence="3 8" id="KW-0699">rRNA-binding</keyword>
<evidence type="ECO:0000259" key="10">
    <source>
        <dbReference type="Pfam" id="PF00281"/>
    </source>
</evidence>
<keyword evidence="13" id="KW-1185">Reference proteome</keyword>
<dbReference type="EMBL" id="SNZE01000019">
    <property type="protein sequence ID" value="TDR30611.1"/>
    <property type="molecule type" value="Genomic_DNA"/>
</dbReference>
<organism evidence="12 13">
    <name type="scientific">Hydromonas duriensis</name>
    <dbReference type="NCBI Taxonomy" id="1527608"/>
    <lineage>
        <taxon>Bacteria</taxon>
        <taxon>Pseudomonadati</taxon>
        <taxon>Pseudomonadota</taxon>
        <taxon>Betaproteobacteria</taxon>
        <taxon>Burkholderiales</taxon>
        <taxon>Burkholderiaceae</taxon>
        <taxon>Hydromonas</taxon>
    </lineage>
</organism>
<dbReference type="InterPro" id="IPR020929">
    <property type="entry name" value="Ribosomal_uL5_CS"/>
</dbReference>
<protein>
    <recommendedName>
        <fullName evidence="7 8">Large ribosomal subunit protein uL5</fullName>
    </recommendedName>
</protein>
<keyword evidence="6 8" id="KW-0687">Ribonucleoprotein</keyword>
<dbReference type="GO" id="GO:0005840">
    <property type="term" value="C:ribosome"/>
    <property type="evidence" value="ECO:0007669"/>
    <property type="project" value="UniProtKB-KW"/>
</dbReference>
<evidence type="ECO:0000256" key="8">
    <source>
        <dbReference type="HAMAP-Rule" id="MF_01333"/>
    </source>
</evidence>